<evidence type="ECO:0008006" key="3">
    <source>
        <dbReference type="Google" id="ProtNLM"/>
    </source>
</evidence>
<reference evidence="1" key="2">
    <citation type="submission" date="2022-05" db="EMBL/GenBank/DDBJ databases">
        <authorList>
            <person name="Kim J.-S."/>
            <person name="Lee K."/>
            <person name="Suh M."/>
            <person name="Eom M."/>
            <person name="Kim J.-S."/>
            <person name="Kim D.-S."/>
            <person name="Ko S.-H."/>
            <person name="Shin Y."/>
            <person name="Lee J.-S."/>
        </authorList>
    </citation>
    <scope>NUCLEOTIDE SEQUENCE</scope>
    <source>
        <strain evidence="1">N237</strain>
    </source>
</reference>
<proteinExistence type="predicted"/>
<organism evidence="1 2">
    <name type="scientific">Jatrophihabitans telluris</name>
    <dbReference type="NCBI Taxonomy" id="2038343"/>
    <lineage>
        <taxon>Bacteria</taxon>
        <taxon>Bacillati</taxon>
        <taxon>Actinomycetota</taxon>
        <taxon>Actinomycetes</taxon>
        <taxon>Jatrophihabitantales</taxon>
        <taxon>Jatrophihabitantaceae</taxon>
        <taxon>Jatrophihabitans</taxon>
    </lineage>
</organism>
<reference evidence="1" key="1">
    <citation type="journal article" date="2018" name="Int. J. Syst. Evol. Microbiol.">
        <title>Jatrophihabitans telluris sp. nov., isolated from sediment soil of lava forest wetlands and the emended description of the genus Jatrophihabitans.</title>
        <authorList>
            <person name="Lee K.C."/>
            <person name="Suh M.K."/>
            <person name="Eom M.K."/>
            <person name="Kim K.K."/>
            <person name="Kim J.S."/>
            <person name="Kim D.S."/>
            <person name="Ko S.H."/>
            <person name="Shin Y.K."/>
            <person name="Lee J.S."/>
        </authorList>
    </citation>
    <scope>NUCLEOTIDE SEQUENCE</scope>
    <source>
        <strain evidence="1">N237</strain>
    </source>
</reference>
<evidence type="ECO:0000313" key="1">
    <source>
        <dbReference type="EMBL" id="UQX87953.1"/>
    </source>
</evidence>
<protein>
    <recommendedName>
        <fullName evidence="3">Flagellar assembly protein FliH/Type III secretion system HrpE domain-containing protein</fullName>
    </recommendedName>
</protein>
<sequence>MSSLPELAPMPAFELIGSSAIPQELIDASRASASAVGYAHGWAQGLREARDSMAVERIEATNALQTQAESARGAVQAALAALHAAILRLDTATTAVFEQNTDDVLSAAVDIAEALLGQRLADVTEASRAALRRVLRGVPGYQPVVVHLSSTAHATLSGDAFTDLLLGVPEAAGRSISFEADPSLAVGDAVAHCGNTTVDARLTDGVRRLREHLAAETNGTTA</sequence>
<name>A0ABY4QWV7_9ACTN</name>
<dbReference type="EMBL" id="CP097332">
    <property type="protein sequence ID" value="UQX87953.1"/>
    <property type="molecule type" value="Genomic_DNA"/>
</dbReference>
<gene>
    <name evidence="1" type="ORF">M6D93_16845</name>
</gene>
<evidence type="ECO:0000313" key="2">
    <source>
        <dbReference type="Proteomes" id="UP001056336"/>
    </source>
</evidence>
<keyword evidence="2" id="KW-1185">Reference proteome</keyword>
<dbReference type="RefSeq" id="WP_249770982.1">
    <property type="nucleotide sequence ID" value="NZ_CP097332.1"/>
</dbReference>
<dbReference type="Proteomes" id="UP001056336">
    <property type="component" value="Chromosome"/>
</dbReference>
<accession>A0ABY4QWV7</accession>